<dbReference type="PROSITE" id="PS50181">
    <property type="entry name" value="FBOX"/>
    <property type="match status" value="1"/>
</dbReference>
<dbReference type="PANTHER" id="PTHR31672:SF13">
    <property type="entry name" value="F-BOX PROTEIN CPR30-LIKE"/>
    <property type="match status" value="1"/>
</dbReference>
<evidence type="ECO:0000313" key="3">
    <source>
        <dbReference type="RefSeq" id="XP_016474553.1"/>
    </source>
</evidence>
<sequence>MEEVDSLRIKQIPHDVMIDILKNLPGKSLLRFKCVSKTWYNLVNSSNFTDIHYNHDCLSNDFVLLKRYIGNDEIDAESNYYKGHNILSCHSIDESFKSRAPNVTYFDNYIGVSIAGPCNGIVCIGSYRTIFLYNPTLREFWELPPSQYSSTRQDLNHTMQIVAGIGFDPKTNDYKVIRIFNFDEYPLIKDVSTIEIYNLSTNSWREIDEVPSMIHPSRCFKVLFNGVFHLCGTMASPMVENWIVSFNFSTELFQNIPYPDGLVDMQGKNLVILNECLALICYPTMYFWFDEQMPQMVDIWVMKEYGVKESWTKEFTIGPIFIQTPLSIWKNETEMLIESKNGELVSCNLLSQEIKNLDISGDAETLEVVVCKESLISIKKEREEWL</sequence>
<feature type="domain" description="F-box" evidence="1">
    <location>
        <begin position="6"/>
        <end position="51"/>
    </location>
</feature>
<dbReference type="OMA" id="FWELPPS"/>
<name>A0A1S4ADN6_TOBAC</name>
<dbReference type="STRING" id="4097.A0A1S4ADN6"/>
<dbReference type="InterPro" id="IPR015915">
    <property type="entry name" value="Kelch-typ_b-propeller"/>
</dbReference>
<dbReference type="SUPFAM" id="SSF117281">
    <property type="entry name" value="Kelch motif"/>
    <property type="match status" value="1"/>
</dbReference>
<dbReference type="Pfam" id="PF07734">
    <property type="entry name" value="FBA_1"/>
    <property type="match status" value="1"/>
</dbReference>
<reference evidence="2" key="1">
    <citation type="journal article" date="2014" name="Nat. Commun.">
        <title>The tobacco genome sequence and its comparison with those of tomato and potato.</title>
        <authorList>
            <person name="Sierro N."/>
            <person name="Battey J.N."/>
            <person name="Ouadi S."/>
            <person name="Bakaher N."/>
            <person name="Bovet L."/>
            <person name="Willig A."/>
            <person name="Goepfert S."/>
            <person name="Peitsch M.C."/>
            <person name="Ivanov N.V."/>
        </authorList>
    </citation>
    <scope>NUCLEOTIDE SEQUENCE [LARGE SCALE GENOMIC DNA]</scope>
</reference>
<organism evidence="2 3">
    <name type="scientific">Nicotiana tabacum</name>
    <name type="common">Common tobacco</name>
    <dbReference type="NCBI Taxonomy" id="4097"/>
    <lineage>
        <taxon>Eukaryota</taxon>
        <taxon>Viridiplantae</taxon>
        <taxon>Streptophyta</taxon>
        <taxon>Embryophyta</taxon>
        <taxon>Tracheophyta</taxon>
        <taxon>Spermatophyta</taxon>
        <taxon>Magnoliopsida</taxon>
        <taxon>eudicotyledons</taxon>
        <taxon>Gunneridae</taxon>
        <taxon>Pentapetalae</taxon>
        <taxon>asterids</taxon>
        <taxon>lamiids</taxon>
        <taxon>Solanales</taxon>
        <taxon>Solanaceae</taxon>
        <taxon>Nicotianoideae</taxon>
        <taxon>Nicotianeae</taxon>
        <taxon>Nicotiana</taxon>
    </lineage>
</organism>
<protein>
    <submittedName>
        <fullName evidence="3">F-box protein CPR1-like</fullName>
    </submittedName>
    <submittedName>
        <fullName evidence="3">F-box protein CPR30-like</fullName>
    </submittedName>
</protein>
<dbReference type="InterPro" id="IPR001810">
    <property type="entry name" value="F-box_dom"/>
</dbReference>
<dbReference type="Gene3D" id="1.20.1280.50">
    <property type="match status" value="1"/>
</dbReference>
<dbReference type="Proteomes" id="UP000790787">
    <property type="component" value="Chromosome 19"/>
</dbReference>
<dbReference type="InterPro" id="IPR036047">
    <property type="entry name" value="F-box-like_dom_sf"/>
</dbReference>
<gene>
    <name evidence="3" type="primary">LOC107796315</name>
</gene>
<dbReference type="SMART" id="SM00256">
    <property type="entry name" value="FBOX"/>
    <property type="match status" value="1"/>
</dbReference>
<dbReference type="RefSeq" id="XP_016474553.1">
    <property type="nucleotide sequence ID" value="XM_016619067.1"/>
</dbReference>
<keyword evidence="2" id="KW-1185">Reference proteome</keyword>
<evidence type="ECO:0000313" key="2">
    <source>
        <dbReference type="Proteomes" id="UP000790787"/>
    </source>
</evidence>
<dbReference type="InterPro" id="IPR017451">
    <property type="entry name" value="F-box-assoc_interact_dom"/>
</dbReference>
<dbReference type="GeneID" id="107796315"/>
<dbReference type="InterPro" id="IPR050796">
    <property type="entry name" value="SCF_F-box_component"/>
</dbReference>
<reference evidence="3" key="2">
    <citation type="submission" date="2025-08" db="UniProtKB">
        <authorList>
            <consortium name="RefSeq"/>
        </authorList>
    </citation>
    <scope>IDENTIFICATION</scope>
    <source>
        <tissue evidence="3">Leaf</tissue>
    </source>
</reference>
<proteinExistence type="predicted"/>
<dbReference type="SUPFAM" id="SSF81383">
    <property type="entry name" value="F-box domain"/>
    <property type="match status" value="1"/>
</dbReference>
<dbReference type="NCBIfam" id="TIGR01640">
    <property type="entry name" value="F_box_assoc_1"/>
    <property type="match status" value="1"/>
</dbReference>
<dbReference type="PaxDb" id="4097-A0A1S4ADN6"/>
<dbReference type="InterPro" id="IPR006527">
    <property type="entry name" value="F-box-assoc_dom_typ1"/>
</dbReference>
<dbReference type="AlphaFoldDB" id="A0A1S4ADN6"/>
<dbReference type="KEGG" id="nta:107796315"/>
<dbReference type="CDD" id="cd22157">
    <property type="entry name" value="F-box_AtFBW1-like"/>
    <property type="match status" value="1"/>
</dbReference>
<dbReference type="PANTHER" id="PTHR31672">
    <property type="entry name" value="BNACNNG10540D PROTEIN"/>
    <property type="match status" value="1"/>
</dbReference>
<dbReference type="OrthoDB" id="1867629at2759"/>
<evidence type="ECO:0000259" key="1">
    <source>
        <dbReference type="PROSITE" id="PS50181"/>
    </source>
</evidence>
<dbReference type="RefSeq" id="XP_016474553.1">
    <property type="nucleotide sequence ID" value="XM_016619067.2"/>
</dbReference>
<dbReference type="Pfam" id="PF00646">
    <property type="entry name" value="F-box"/>
    <property type="match status" value="1"/>
</dbReference>
<accession>A0A1S4ADN6</accession>